<sequence length="234" mass="28249">MSYNVSNKSEFGEAEMDKYNELKEKFEANRNDENATKMAAYMRNLFVFYGLPTPKRKSIYKEFLRAEKTKKVVDWDLLDRCYADEHREFHYFVMDYLVAMQEFLTYDDVPHIKKYIKTNQWWDTIDGLDRIVGNIAFFDERINNLMLEWSTDDDFWVRRIAIDHQLCRKDKTNTQLLEKILVNNFGSSEFFINKAIGWSLRDYSKTNPDWVRNFVETYKDKMDKLSIREASKYL</sequence>
<dbReference type="STRING" id="585394.RHOM_01910"/>
<gene>
    <name evidence="1" type="ordered locus">RHOM_01910</name>
</gene>
<dbReference type="AlphaFoldDB" id="G2T0H2"/>
<dbReference type="HOGENOM" id="CLU_079880_1_1_9"/>
<accession>G2T0H2</accession>
<dbReference type="Gene3D" id="1.25.40.290">
    <property type="entry name" value="ARM repeat domains"/>
    <property type="match status" value="1"/>
</dbReference>
<dbReference type="InterPro" id="IPR014825">
    <property type="entry name" value="DNA_alkylation"/>
</dbReference>
<proteinExistence type="predicted"/>
<dbReference type="Proteomes" id="UP000008178">
    <property type="component" value="Chromosome"/>
</dbReference>
<dbReference type="Gene3D" id="1.20.1660.10">
    <property type="entry name" value="Hypothetical protein (EF3068)"/>
    <property type="match status" value="1"/>
</dbReference>
<dbReference type="eggNOG" id="COG4912">
    <property type="taxonomic scope" value="Bacteria"/>
</dbReference>
<dbReference type="SUPFAM" id="SSF48371">
    <property type="entry name" value="ARM repeat"/>
    <property type="match status" value="1"/>
</dbReference>
<reference evidence="1 2" key="1">
    <citation type="journal article" date="2015" name="Genome Announc.">
        <title>Complete genome sequence of the human gut symbiont Roseburia hominis.</title>
        <authorList>
            <person name="Travis A.J."/>
            <person name="Kelly D."/>
            <person name="Flint H.J."/>
            <person name="Aminov R.I."/>
        </authorList>
    </citation>
    <scope>NUCLEOTIDE SEQUENCE [LARGE SCALE GENOMIC DNA]</scope>
    <source>
        <strain evidence="2">DSM 16839 / JCM 17582 / NCIMB 14029 / A2-183</strain>
    </source>
</reference>
<dbReference type="PANTHER" id="PTHR34070:SF1">
    <property type="entry name" value="DNA ALKYLATION REPAIR PROTEIN"/>
    <property type="match status" value="1"/>
</dbReference>
<dbReference type="EMBL" id="CP003040">
    <property type="protein sequence ID" value="AEN95504.1"/>
    <property type="molecule type" value="Genomic_DNA"/>
</dbReference>
<evidence type="ECO:0000313" key="2">
    <source>
        <dbReference type="Proteomes" id="UP000008178"/>
    </source>
</evidence>
<name>G2T0H2_ROSHA</name>
<protein>
    <submittedName>
        <fullName evidence="1">DNA alkylation repair enzyme</fullName>
    </submittedName>
</protein>
<dbReference type="InterPro" id="IPR016024">
    <property type="entry name" value="ARM-type_fold"/>
</dbReference>
<dbReference type="KEGG" id="rho:RHOM_01910"/>
<dbReference type="PANTHER" id="PTHR34070">
    <property type="entry name" value="ARMADILLO-TYPE FOLD"/>
    <property type="match status" value="1"/>
</dbReference>
<dbReference type="RefSeq" id="WP_014078557.1">
    <property type="nucleotide sequence ID" value="NC_015977.1"/>
</dbReference>
<organism evidence="1 2">
    <name type="scientific">Roseburia hominis (strain DSM 16839 / JCM 17582 / NCIMB 14029 / A2-183)</name>
    <dbReference type="NCBI Taxonomy" id="585394"/>
    <lineage>
        <taxon>Bacteria</taxon>
        <taxon>Bacillati</taxon>
        <taxon>Bacillota</taxon>
        <taxon>Clostridia</taxon>
        <taxon>Lachnospirales</taxon>
        <taxon>Lachnospiraceae</taxon>
        <taxon>Roseburia</taxon>
    </lineage>
</organism>
<evidence type="ECO:0000313" key="1">
    <source>
        <dbReference type="EMBL" id="AEN95504.1"/>
    </source>
</evidence>
<dbReference type="GeneID" id="93722252"/>
<dbReference type="CDD" id="cd07064">
    <property type="entry name" value="AlkD_like_1"/>
    <property type="match status" value="1"/>
</dbReference>
<dbReference type="Pfam" id="PF08713">
    <property type="entry name" value="DNA_alkylation"/>
    <property type="match status" value="1"/>
</dbReference>
<keyword evidence="2" id="KW-1185">Reference proteome</keyword>